<name>A0A1I0QU67_9BACT</name>
<sequence>MRLLIVFLILITGTSLASAQQNAWLIVPGKSIGQIKLESPAQSLAVLGKPDGGDAAMMKAWRIWYSRKKDKRIDSSHMLAVFTAMRTQDTQYVKQIRVNSPKFRTAKGVGPGSTIATIKKAYPDIQRVQAYESANKARKIVVFQDTKQGIAFETVNSRSKKPVCSMVVVFDPGESAAGVLDFHAGFDLMTPVAP</sequence>
<protein>
    <submittedName>
        <fullName evidence="2">Uncharacterized protein</fullName>
    </submittedName>
</protein>
<dbReference type="EMBL" id="FOJG01000001">
    <property type="protein sequence ID" value="SEW31178.1"/>
    <property type="molecule type" value="Genomic_DNA"/>
</dbReference>
<gene>
    <name evidence="2" type="ORF">SAMN04488122_1760</name>
</gene>
<evidence type="ECO:0000256" key="1">
    <source>
        <dbReference type="SAM" id="SignalP"/>
    </source>
</evidence>
<dbReference type="AlphaFoldDB" id="A0A1I0QU67"/>
<reference evidence="3" key="1">
    <citation type="submission" date="2016-10" db="EMBL/GenBank/DDBJ databases">
        <authorList>
            <person name="Varghese N."/>
            <person name="Submissions S."/>
        </authorList>
    </citation>
    <scope>NUCLEOTIDE SEQUENCE [LARGE SCALE GENOMIC DNA]</scope>
    <source>
        <strain evidence="3">DSM 3695</strain>
    </source>
</reference>
<dbReference type="OrthoDB" id="1494315at2"/>
<keyword evidence="3" id="KW-1185">Reference proteome</keyword>
<feature type="signal peptide" evidence="1">
    <location>
        <begin position="1"/>
        <end position="19"/>
    </location>
</feature>
<keyword evidence="1" id="KW-0732">Signal</keyword>
<dbReference type="Proteomes" id="UP000199310">
    <property type="component" value="Unassembled WGS sequence"/>
</dbReference>
<dbReference type="RefSeq" id="WP_089893229.1">
    <property type="nucleotide sequence ID" value="NZ_FOJG01000001.1"/>
</dbReference>
<organism evidence="2 3">
    <name type="scientific">Chitinophaga arvensicola</name>
    <dbReference type="NCBI Taxonomy" id="29529"/>
    <lineage>
        <taxon>Bacteria</taxon>
        <taxon>Pseudomonadati</taxon>
        <taxon>Bacteroidota</taxon>
        <taxon>Chitinophagia</taxon>
        <taxon>Chitinophagales</taxon>
        <taxon>Chitinophagaceae</taxon>
        <taxon>Chitinophaga</taxon>
    </lineage>
</organism>
<feature type="chain" id="PRO_5011623485" evidence="1">
    <location>
        <begin position="20"/>
        <end position="194"/>
    </location>
</feature>
<accession>A0A1I0QU67</accession>
<evidence type="ECO:0000313" key="3">
    <source>
        <dbReference type="Proteomes" id="UP000199310"/>
    </source>
</evidence>
<proteinExistence type="predicted"/>
<evidence type="ECO:0000313" key="2">
    <source>
        <dbReference type="EMBL" id="SEW31178.1"/>
    </source>
</evidence>